<feature type="compositionally biased region" description="Polar residues" evidence="1">
    <location>
        <begin position="116"/>
        <end position="131"/>
    </location>
</feature>
<feature type="transmembrane region" description="Helical" evidence="2">
    <location>
        <begin position="6"/>
        <end position="29"/>
    </location>
</feature>
<keyword evidence="2" id="KW-1133">Transmembrane helix</keyword>
<sequence length="131" mass="14711">MAFESLPILQIFMGIMGFGLIIIFCTTFCRVCSRIRDEQIEIAAQRNAAQNPHPHSVYFIPFPRNLSQDDEDLPRVPRYSQAVQMPPQYGTSPYSGPPPAYSELGLKPDDMPPAYTENSTPHIVSVQPQSQ</sequence>
<evidence type="ECO:0000256" key="1">
    <source>
        <dbReference type="SAM" id="MobiDB-lite"/>
    </source>
</evidence>
<accession>A0AAV1G6R9</accession>
<dbReference type="AlphaFoldDB" id="A0AAV1G6R9"/>
<gene>
    <name evidence="3" type="ORF">XNOV1_A002479</name>
</gene>
<evidence type="ECO:0000313" key="3">
    <source>
        <dbReference type="EMBL" id="CAJ1069178.1"/>
    </source>
</evidence>
<dbReference type="Proteomes" id="UP001178508">
    <property type="component" value="Chromosome 12"/>
</dbReference>
<protein>
    <submittedName>
        <fullName evidence="3">Uncharacterized protein si:dkey-283b1.6</fullName>
    </submittedName>
</protein>
<keyword evidence="2" id="KW-0812">Transmembrane</keyword>
<feature type="region of interest" description="Disordered" evidence="1">
    <location>
        <begin position="64"/>
        <end position="131"/>
    </location>
</feature>
<proteinExistence type="predicted"/>
<reference evidence="3" key="1">
    <citation type="submission" date="2023-08" db="EMBL/GenBank/DDBJ databases">
        <authorList>
            <person name="Alioto T."/>
            <person name="Alioto T."/>
            <person name="Gomez Garrido J."/>
        </authorList>
    </citation>
    <scope>NUCLEOTIDE SEQUENCE</scope>
</reference>
<evidence type="ECO:0000256" key="2">
    <source>
        <dbReference type="SAM" id="Phobius"/>
    </source>
</evidence>
<name>A0AAV1G6R9_XYRNO</name>
<dbReference type="EMBL" id="OY660875">
    <property type="protein sequence ID" value="CAJ1069178.1"/>
    <property type="molecule type" value="Genomic_DNA"/>
</dbReference>
<keyword evidence="4" id="KW-1185">Reference proteome</keyword>
<keyword evidence="2" id="KW-0472">Membrane</keyword>
<evidence type="ECO:0000313" key="4">
    <source>
        <dbReference type="Proteomes" id="UP001178508"/>
    </source>
</evidence>
<organism evidence="3 4">
    <name type="scientific">Xyrichtys novacula</name>
    <name type="common">Pearly razorfish</name>
    <name type="synonym">Hemipteronotus novacula</name>
    <dbReference type="NCBI Taxonomy" id="13765"/>
    <lineage>
        <taxon>Eukaryota</taxon>
        <taxon>Metazoa</taxon>
        <taxon>Chordata</taxon>
        <taxon>Craniata</taxon>
        <taxon>Vertebrata</taxon>
        <taxon>Euteleostomi</taxon>
        <taxon>Actinopterygii</taxon>
        <taxon>Neopterygii</taxon>
        <taxon>Teleostei</taxon>
        <taxon>Neoteleostei</taxon>
        <taxon>Acanthomorphata</taxon>
        <taxon>Eupercaria</taxon>
        <taxon>Labriformes</taxon>
        <taxon>Labridae</taxon>
        <taxon>Xyrichtys</taxon>
    </lineage>
</organism>